<evidence type="ECO:0000313" key="3">
    <source>
        <dbReference type="Proteomes" id="UP000800096"/>
    </source>
</evidence>
<feature type="region of interest" description="Disordered" evidence="1">
    <location>
        <begin position="131"/>
        <end position="199"/>
    </location>
</feature>
<keyword evidence="3" id="KW-1185">Reference proteome</keyword>
<dbReference type="AlphaFoldDB" id="A0A6A5QV12"/>
<proteinExistence type="predicted"/>
<name>A0A6A5QV12_AMPQU</name>
<protein>
    <submittedName>
        <fullName evidence="2">Uncharacterized protein</fullName>
    </submittedName>
</protein>
<feature type="compositionally biased region" description="Polar residues" evidence="1">
    <location>
        <begin position="157"/>
        <end position="177"/>
    </location>
</feature>
<feature type="region of interest" description="Disordered" evidence="1">
    <location>
        <begin position="79"/>
        <end position="103"/>
    </location>
</feature>
<dbReference type="Proteomes" id="UP000800096">
    <property type="component" value="Unassembled WGS sequence"/>
</dbReference>
<evidence type="ECO:0000256" key="1">
    <source>
        <dbReference type="SAM" id="MobiDB-lite"/>
    </source>
</evidence>
<dbReference type="OrthoDB" id="3684579at2759"/>
<evidence type="ECO:0000313" key="2">
    <source>
        <dbReference type="EMBL" id="KAF1919641.1"/>
    </source>
</evidence>
<accession>A0A6A5QV12</accession>
<sequence>MTRQEVVLNSHNIRQEALFHPPAEFDIWPLPTIDETARQRLVSGQYTHGNVAFPSAYEEAINRPALAPTQESRLNLHHSFADGPTYRDENDLADDPPPPYQASNPNNLANLIPNTVPNCFPVFASSPTRNIGTSNSEPIAHNTASNDAFETAPDSPMDTTSDTAMQPAYTTGTNTLRASEHAHITRSPRIASQPSARVASGRIGESMARCVEGIGKTAKDVPRVMKDMRQLHRARRAKAKMSWLERHAFVARDGSLVYAAEM</sequence>
<reference evidence="2" key="1">
    <citation type="journal article" date="2020" name="Stud. Mycol.">
        <title>101 Dothideomycetes genomes: a test case for predicting lifestyles and emergence of pathogens.</title>
        <authorList>
            <person name="Haridas S."/>
            <person name="Albert R."/>
            <person name="Binder M."/>
            <person name="Bloem J."/>
            <person name="Labutti K."/>
            <person name="Salamov A."/>
            <person name="Andreopoulos B."/>
            <person name="Baker S."/>
            <person name="Barry K."/>
            <person name="Bills G."/>
            <person name="Bluhm B."/>
            <person name="Cannon C."/>
            <person name="Castanera R."/>
            <person name="Culley D."/>
            <person name="Daum C."/>
            <person name="Ezra D."/>
            <person name="Gonzalez J."/>
            <person name="Henrissat B."/>
            <person name="Kuo A."/>
            <person name="Liang C."/>
            <person name="Lipzen A."/>
            <person name="Lutzoni F."/>
            <person name="Magnuson J."/>
            <person name="Mondo S."/>
            <person name="Nolan M."/>
            <person name="Ohm R."/>
            <person name="Pangilinan J."/>
            <person name="Park H.-J."/>
            <person name="Ramirez L."/>
            <person name="Alfaro M."/>
            <person name="Sun H."/>
            <person name="Tritt A."/>
            <person name="Yoshinaga Y."/>
            <person name="Zwiers L.-H."/>
            <person name="Turgeon B."/>
            <person name="Goodwin S."/>
            <person name="Spatafora J."/>
            <person name="Crous P."/>
            <person name="Grigoriev I."/>
        </authorList>
    </citation>
    <scope>NUCLEOTIDE SEQUENCE</scope>
    <source>
        <strain evidence="2">HMLAC05119</strain>
    </source>
</reference>
<organism evidence="2 3">
    <name type="scientific">Ampelomyces quisqualis</name>
    <name type="common">Powdery mildew agent</name>
    <dbReference type="NCBI Taxonomy" id="50730"/>
    <lineage>
        <taxon>Eukaryota</taxon>
        <taxon>Fungi</taxon>
        <taxon>Dikarya</taxon>
        <taxon>Ascomycota</taxon>
        <taxon>Pezizomycotina</taxon>
        <taxon>Dothideomycetes</taxon>
        <taxon>Pleosporomycetidae</taxon>
        <taxon>Pleosporales</taxon>
        <taxon>Pleosporineae</taxon>
        <taxon>Phaeosphaeriaceae</taxon>
        <taxon>Ampelomyces</taxon>
    </lineage>
</organism>
<gene>
    <name evidence="2" type="ORF">BDU57DRAFT_536595</name>
</gene>
<dbReference type="EMBL" id="ML979133">
    <property type="protein sequence ID" value="KAF1919641.1"/>
    <property type="molecule type" value="Genomic_DNA"/>
</dbReference>
<feature type="compositionally biased region" description="Polar residues" evidence="1">
    <location>
        <begin position="131"/>
        <end position="148"/>
    </location>
</feature>